<evidence type="ECO:0000256" key="3">
    <source>
        <dbReference type="ARBA" id="ARBA00022490"/>
    </source>
</evidence>
<dbReference type="Gene3D" id="3.40.50.300">
    <property type="entry name" value="P-loop containing nucleotide triphosphate hydrolases"/>
    <property type="match status" value="1"/>
</dbReference>
<dbReference type="EMBL" id="BEZZ01005056">
    <property type="protein sequence ID" value="GCC16386.1"/>
    <property type="molecule type" value="Genomic_DNA"/>
</dbReference>
<dbReference type="GO" id="GO:0045087">
    <property type="term" value="P:innate immune response"/>
    <property type="evidence" value="ECO:0007669"/>
    <property type="project" value="UniProtKB-KW"/>
</dbReference>
<dbReference type="STRING" id="137246.A0A401RE82"/>
<name>A0A401RE82_CHIPU</name>
<dbReference type="AlphaFoldDB" id="A0A401RE82"/>
<sequence length="781" mass="87256">IQTQHKSFLLQTSEDFWVNTAAGKRDGFCLEKCYTQPVIVVSGPGQGVSGRTLTVRGKRREEGQRKLIKSQWETVRISQLFRSSFGKSSLSGTVVVSGPAGSGKTTMVQKIVRDWADGKIYHQFHFVFLFKFRDLNDIAGRTSIKKLILDSYPHFGSGVEHLWEQPQGLLFILDSLEEFKHRIDLTEPRGSTLPERQCFHPECLCEVSDIVRCLIRQDVLKGCSVLLTTRPTELQTLGNAGVNLWAEIVGFLKEQRKEFLARYFGDRRLAEAAFTYLEQNDVLYSMCDNPSYCRIICYSLAPGFRRMQETQETLPTTVTQLFASYMSNIFKNHQFNIYKHRAVSAEQIRDLVLRIGQLAYLGICENIHDFNERHLNRCNVERSHALPGFLMQHMEPGGSQSHFSFVHVTLQEFLAALSKYLTADSQSLRPFLTQLLDSPPGDNRFKTFLRFIVGLSSPRSAQIIKDLLGPLPHGVTCSLIDWVKTQAEISSSKRRLLESMHYLFESQHTGLMQHAAGLRGTLTFGDDFPYNALRLTPVDCTVLGAVLRPYDKVQELNLSNCGLGTEGIQRLASAVHKCKVLRLRGNNLTDDGVKLLSETLKREDCKIQTLDLSSNGISHTDAQELAKGLSSNSSLTQLDLRQNKLGDTGATNLCEALSSPQCKIRSLLLCENLIRGKVVEKLTLTLSANWSLTSLNLNKNKLGDQGIRLVIAALGQRSCTLQTLELEANGITDAHIEDLAVAPATNAALTKVNLSDNLLTDQSVLALSTLTRRHPSLQTIG</sequence>
<evidence type="ECO:0000256" key="9">
    <source>
        <dbReference type="ARBA" id="ARBA00023233"/>
    </source>
</evidence>
<dbReference type="GO" id="GO:0005524">
    <property type="term" value="F:ATP binding"/>
    <property type="evidence" value="ECO:0007669"/>
    <property type="project" value="UniProtKB-KW"/>
</dbReference>
<dbReference type="SUPFAM" id="SSF52047">
    <property type="entry name" value="RNI-like"/>
    <property type="match status" value="1"/>
</dbReference>
<comment type="caution">
    <text evidence="11">The sequence shown here is derived from an EMBL/GenBank/DDBJ whole genome shotgun (WGS) entry which is preliminary data.</text>
</comment>
<dbReference type="Proteomes" id="UP000287033">
    <property type="component" value="Unassembled WGS sequence"/>
</dbReference>
<dbReference type="OMA" id="HGMQEMN"/>
<dbReference type="Pfam" id="PF13516">
    <property type="entry name" value="LRR_6"/>
    <property type="match status" value="5"/>
</dbReference>
<evidence type="ECO:0000256" key="1">
    <source>
        <dbReference type="ARBA" id="ARBA00004110"/>
    </source>
</evidence>
<evidence type="ECO:0000256" key="5">
    <source>
        <dbReference type="ARBA" id="ARBA00022741"/>
    </source>
</evidence>
<feature type="non-terminal residue" evidence="11">
    <location>
        <position position="781"/>
    </location>
</feature>
<dbReference type="Pfam" id="PF17779">
    <property type="entry name" value="WHD_NOD2"/>
    <property type="match status" value="1"/>
</dbReference>
<dbReference type="PROSITE" id="PS50837">
    <property type="entry name" value="NACHT"/>
    <property type="match status" value="1"/>
</dbReference>
<evidence type="ECO:0000313" key="12">
    <source>
        <dbReference type="Proteomes" id="UP000287033"/>
    </source>
</evidence>
<dbReference type="SMART" id="SM00368">
    <property type="entry name" value="LRR_RI"/>
    <property type="match status" value="7"/>
</dbReference>
<accession>A0A401RE82</accession>
<evidence type="ECO:0000256" key="8">
    <source>
        <dbReference type="ARBA" id="ARBA00023198"/>
    </source>
</evidence>
<dbReference type="InterPro" id="IPR041075">
    <property type="entry name" value="NOD1/2_WH"/>
</dbReference>
<dbReference type="InterPro" id="IPR050637">
    <property type="entry name" value="NLRP_innate_immun_reg"/>
</dbReference>
<reference evidence="11 12" key="1">
    <citation type="journal article" date="2018" name="Nat. Ecol. Evol.">
        <title>Shark genomes provide insights into elasmobranch evolution and the origin of vertebrates.</title>
        <authorList>
            <person name="Hara Y"/>
            <person name="Yamaguchi K"/>
            <person name="Onimaru K"/>
            <person name="Kadota M"/>
            <person name="Koyanagi M"/>
            <person name="Keeley SD"/>
            <person name="Tatsumi K"/>
            <person name="Tanaka K"/>
            <person name="Motone F"/>
            <person name="Kageyama Y"/>
            <person name="Nozu R"/>
            <person name="Adachi N"/>
            <person name="Nishimura O"/>
            <person name="Nakagawa R"/>
            <person name="Tanegashima C"/>
            <person name="Kiyatake I"/>
            <person name="Matsumoto R"/>
            <person name="Murakumo K"/>
            <person name="Nishida K"/>
            <person name="Terakita A"/>
            <person name="Kuratani S"/>
            <person name="Sato K"/>
            <person name="Hyodo S Kuraku.S."/>
        </authorList>
    </citation>
    <scope>NUCLEOTIDE SEQUENCE [LARGE SCALE GENOMIC DNA]</scope>
</reference>
<feature type="domain" description="NACHT" evidence="10">
    <location>
        <begin position="92"/>
        <end position="231"/>
    </location>
</feature>
<protein>
    <recommendedName>
        <fullName evidence="10">NACHT domain-containing protein</fullName>
    </recommendedName>
</protein>
<dbReference type="InterPro" id="IPR027417">
    <property type="entry name" value="P-loop_NTPase"/>
</dbReference>
<comment type="subcellular location">
    <subcellularLocation>
        <location evidence="1">Inflammasome</location>
    </subcellularLocation>
</comment>
<evidence type="ECO:0000256" key="4">
    <source>
        <dbReference type="ARBA" id="ARBA00022737"/>
    </source>
</evidence>
<dbReference type="InterPro" id="IPR041267">
    <property type="entry name" value="NLRP_HD2"/>
</dbReference>
<dbReference type="OrthoDB" id="120976at2759"/>
<dbReference type="Pfam" id="PF05729">
    <property type="entry name" value="NACHT"/>
    <property type="match status" value="1"/>
</dbReference>
<keyword evidence="3" id="KW-0963">Cytoplasm</keyword>
<keyword evidence="4" id="KW-0677">Repeat</keyword>
<evidence type="ECO:0000256" key="7">
    <source>
        <dbReference type="ARBA" id="ARBA00022843"/>
    </source>
</evidence>
<proteinExistence type="inferred from homology"/>
<keyword evidence="5" id="KW-0547">Nucleotide-binding</keyword>
<keyword evidence="6" id="KW-0067">ATP-binding</keyword>
<evidence type="ECO:0000256" key="2">
    <source>
        <dbReference type="ARBA" id="ARBA00008665"/>
    </source>
</evidence>
<dbReference type="SUPFAM" id="SSF52540">
    <property type="entry name" value="P-loop containing nucleoside triphosphate hydrolases"/>
    <property type="match status" value="1"/>
</dbReference>
<evidence type="ECO:0000256" key="6">
    <source>
        <dbReference type="ARBA" id="ARBA00022840"/>
    </source>
</evidence>
<dbReference type="GO" id="GO:0006954">
    <property type="term" value="P:inflammatory response"/>
    <property type="evidence" value="ECO:0007669"/>
    <property type="project" value="UniProtKB-KW"/>
</dbReference>
<evidence type="ECO:0000259" key="10">
    <source>
        <dbReference type="PROSITE" id="PS50837"/>
    </source>
</evidence>
<dbReference type="InterPro" id="IPR001611">
    <property type="entry name" value="Leu-rich_rpt"/>
</dbReference>
<organism evidence="11 12">
    <name type="scientific">Chiloscyllium punctatum</name>
    <name type="common">Brownbanded bambooshark</name>
    <name type="synonym">Hemiscyllium punctatum</name>
    <dbReference type="NCBI Taxonomy" id="137246"/>
    <lineage>
        <taxon>Eukaryota</taxon>
        <taxon>Metazoa</taxon>
        <taxon>Chordata</taxon>
        <taxon>Craniata</taxon>
        <taxon>Vertebrata</taxon>
        <taxon>Chondrichthyes</taxon>
        <taxon>Elasmobranchii</taxon>
        <taxon>Galeomorphii</taxon>
        <taxon>Galeoidea</taxon>
        <taxon>Orectolobiformes</taxon>
        <taxon>Hemiscylliidae</taxon>
        <taxon>Chiloscyllium</taxon>
    </lineage>
</organism>
<keyword evidence="9" id="KW-1271">Inflammasome</keyword>
<dbReference type="InterPro" id="IPR032675">
    <property type="entry name" value="LRR_dom_sf"/>
</dbReference>
<dbReference type="InterPro" id="IPR007111">
    <property type="entry name" value="NACHT_NTPase"/>
</dbReference>
<comment type="similarity">
    <text evidence="2">Belongs to the NLRP family.</text>
</comment>
<keyword evidence="7" id="KW-0832">Ubl conjugation</keyword>
<gene>
    <name evidence="11" type="ORF">chiPu_0021855</name>
</gene>
<dbReference type="Pfam" id="PF17776">
    <property type="entry name" value="NLRC4_HD2"/>
    <property type="match status" value="1"/>
</dbReference>
<keyword evidence="12" id="KW-1185">Reference proteome</keyword>
<dbReference type="PANTHER" id="PTHR45690">
    <property type="entry name" value="NACHT, LRR AND PYD DOMAINS-CONTAINING PROTEIN 12"/>
    <property type="match status" value="1"/>
</dbReference>
<feature type="non-terminal residue" evidence="11">
    <location>
        <position position="1"/>
    </location>
</feature>
<keyword evidence="8" id="KW-0395">Inflammatory response</keyword>
<dbReference type="PANTHER" id="PTHR45690:SF19">
    <property type="entry name" value="NACHT, LRR AND PYD DOMAINS-CONTAINING PROTEIN 3"/>
    <property type="match status" value="1"/>
</dbReference>
<dbReference type="GO" id="GO:0005829">
    <property type="term" value="C:cytosol"/>
    <property type="evidence" value="ECO:0007669"/>
    <property type="project" value="UniProtKB-SubCell"/>
</dbReference>
<evidence type="ECO:0000313" key="11">
    <source>
        <dbReference type="EMBL" id="GCC16386.1"/>
    </source>
</evidence>
<dbReference type="Gene3D" id="3.80.10.10">
    <property type="entry name" value="Ribonuclease Inhibitor"/>
    <property type="match status" value="1"/>
</dbReference>